<gene>
    <name evidence="1" type="ORF">BN2458_PEG0608</name>
</gene>
<evidence type="ECO:0000313" key="1">
    <source>
        <dbReference type="EMBL" id="CUU39494.1"/>
    </source>
</evidence>
<dbReference type="EMBL" id="LN907858">
    <property type="protein sequence ID" value="CUU39494.1"/>
    <property type="molecule type" value="Genomic_DNA"/>
</dbReference>
<accession>A0A0S4PUT6</accession>
<dbReference type="Proteomes" id="UP000064525">
    <property type="component" value="Chromosome I"/>
</dbReference>
<dbReference type="GeneID" id="78152351"/>
<dbReference type="PATRIC" id="fig|76936.10.peg.594"/>
<organism evidence="1 2">
    <name type="scientific">Helicobacter typhlonius</name>
    <dbReference type="NCBI Taxonomy" id="76936"/>
    <lineage>
        <taxon>Bacteria</taxon>
        <taxon>Pseudomonadati</taxon>
        <taxon>Campylobacterota</taxon>
        <taxon>Epsilonproteobacteria</taxon>
        <taxon>Campylobacterales</taxon>
        <taxon>Helicobacteraceae</taxon>
        <taxon>Helicobacter</taxon>
    </lineage>
</organism>
<proteinExistence type="predicted"/>
<dbReference type="KEGG" id="hty:BN2458_PEG0608"/>
<reference evidence="2" key="1">
    <citation type="submission" date="2015-11" db="EMBL/GenBank/DDBJ databases">
        <authorList>
            <person name="Anvar S.Y."/>
        </authorList>
    </citation>
    <scope>NUCLEOTIDE SEQUENCE [LARGE SCALE GENOMIC DNA]</scope>
</reference>
<evidence type="ECO:0000313" key="2">
    <source>
        <dbReference type="Proteomes" id="UP000064525"/>
    </source>
</evidence>
<sequence>MYLDYDCNTFYMARTDEQILNYLNDEELRQDLQSFVESKAKGK</sequence>
<dbReference type="RefSeq" id="WP_011115394.1">
    <property type="nucleotide sequence ID" value="NZ_CAJTQN010000005.1"/>
</dbReference>
<name>A0A0S4PUT6_9HELI</name>
<protein>
    <submittedName>
        <fullName evidence="1">Uncharacterized protein</fullName>
    </submittedName>
</protein>
<dbReference type="AlphaFoldDB" id="A0A0S4PUT6"/>